<dbReference type="STRING" id="888061.AXF15_06750"/>
<dbReference type="InterPro" id="IPR029149">
    <property type="entry name" value="Creatin/AminoP/Spt16_N"/>
</dbReference>
<dbReference type="InterPro" id="IPR036005">
    <property type="entry name" value="Creatinase/aminopeptidase-like"/>
</dbReference>
<keyword evidence="9" id="KW-0464">Manganese</keyword>
<accession>A0A0X8JQ80</accession>
<comment type="similarity">
    <text evidence="3 10">Belongs to the peptidase M24B family.</text>
</comment>
<dbReference type="SUPFAM" id="SSF55920">
    <property type="entry name" value="Creatinase/aminopeptidase"/>
    <property type="match status" value="1"/>
</dbReference>
<dbReference type="Gene3D" id="3.90.230.10">
    <property type="entry name" value="Creatinase/methionine aminopeptidase superfamily"/>
    <property type="match status" value="1"/>
</dbReference>
<keyword evidence="5" id="KW-0645">Protease</keyword>
<dbReference type="Pfam" id="PF05195">
    <property type="entry name" value="AMP_N"/>
    <property type="match status" value="1"/>
</dbReference>
<evidence type="ECO:0000256" key="7">
    <source>
        <dbReference type="ARBA" id="ARBA00022801"/>
    </source>
</evidence>
<dbReference type="EC" id="3.4.11.9" evidence="4"/>
<proteinExistence type="inferred from homology"/>
<dbReference type="InterPro" id="IPR001131">
    <property type="entry name" value="Peptidase_M24B_aminopep-P_CS"/>
</dbReference>
<dbReference type="KEGG" id="doa:AXF15_06750"/>
<evidence type="ECO:0000256" key="9">
    <source>
        <dbReference type="ARBA" id="ARBA00023211"/>
    </source>
</evidence>
<evidence type="ECO:0000256" key="2">
    <source>
        <dbReference type="ARBA" id="ARBA00001936"/>
    </source>
</evidence>
<dbReference type="Pfam" id="PF00557">
    <property type="entry name" value="Peptidase_M24"/>
    <property type="match status" value="1"/>
</dbReference>
<dbReference type="AlphaFoldDB" id="A0A0X8JQ80"/>
<evidence type="ECO:0000259" key="11">
    <source>
        <dbReference type="SMART" id="SM01011"/>
    </source>
</evidence>
<dbReference type="Proteomes" id="UP000063964">
    <property type="component" value="Chromosome"/>
</dbReference>
<gene>
    <name evidence="12" type="ORF">AXF15_06750</name>
</gene>
<name>A0A0X8JQ80_9BACT</name>
<dbReference type="PANTHER" id="PTHR43226:SF4">
    <property type="entry name" value="XAA-PRO AMINOPEPTIDASE 3"/>
    <property type="match status" value="1"/>
</dbReference>
<dbReference type="PROSITE" id="PS00491">
    <property type="entry name" value="PROLINE_PEPTIDASE"/>
    <property type="match status" value="1"/>
</dbReference>
<evidence type="ECO:0000313" key="12">
    <source>
        <dbReference type="EMBL" id="AMD92831.1"/>
    </source>
</evidence>
<feature type="domain" description="Aminopeptidase P N-terminal" evidence="11">
    <location>
        <begin position="2"/>
        <end position="129"/>
    </location>
</feature>
<reference evidence="13" key="1">
    <citation type="submission" date="2016-02" db="EMBL/GenBank/DDBJ databases">
        <authorList>
            <person name="Holder M.E."/>
            <person name="Ajami N.J."/>
            <person name="Petrosino J.F."/>
        </authorList>
    </citation>
    <scope>NUCLEOTIDE SEQUENCE [LARGE SCALE GENOMIC DNA]</scope>
    <source>
        <strain evidence="13">DSM 12838</strain>
    </source>
</reference>
<evidence type="ECO:0000256" key="5">
    <source>
        <dbReference type="ARBA" id="ARBA00022670"/>
    </source>
</evidence>
<evidence type="ECO:0000313" key="13">
    <source>
        <dbReference type="Proteomes" id="UP000063964"/>
    </source>
</evidence>
<comment type="cofactor">
    <cofactor evidence="2">
        <name>Mn(2+)</name>
        <dbReference type="ChEBI" id="CHEBI:29035"/>
    </cofactor>
</comment>
<dbReference type="EMBL" id="CP014230">
    <property type="protein sequence ID" value="AMD92831.1"/>
    <property type="molecule type" value="Genomic_DNA"/>
</dbReference>
<evidence type="ECO:0000256" key="6">
    <source>
        <dbReference type="ARBA" id="ARBA00022723"/>
    </source>
</evidence>
<dbReference type="GO" id="GO:0005829">
    <property type="term" value="C:cytosol"/>
    <property type="evidence" value="ECO:0007669"/>
    <property type="project" value="TreeGrafter"/>
</dbReference>
<dbReference type="InterPro" id="IPR052433">
    <property type="entry name" value="X-Pro_dipept-like"/>
</dbReference>
<dbReference type="RefSeq" id="WP_066605093.1">
    <property type="nucleotide sequence ID" value="NZ_CP014230.1"/>
</dbReference>
<dbReference type="CDD" id="cd01087">
    <property type="entry name" value="Prolidase"/>
    <property type="match status" value="1"/>
</dbReference>
<organism evidence="12 13">
    <name type="scientific">Desulfomicrobium orale DSM 12838</name>
    <dbReference type="NCBI Taxonomy" id="888061"/>
    <lineage>
        <taxon>Bacteria</taxon>
        <taxon>Pseudomonadati</taxon>
        <taxon>Thermodesulfobacteriota</taxon>
        <taxon>Desulfovibrionia</taxon>
        <taxon>Desulfovibrionales</taxon>
        <taxon>Desulfomicrobiaceae</taxon>
        <taxon>Desulfomicrobium</taxon>
    </lineage>
</organism>
<evidence type="ECO:0000256" key="1">
    <source>
        <dbReference type="ARBA" id="ARBA00001424"/>
    </source>
</evidence>
<dbReference type="GO" id="GO:0070006">
    <property type="term" value="F:metalloaminopeptidase activity"/>
    <property type="evidence" value="ECO:0007669"/>
    <property type="project" value="InterPro"/>
</dbReference>
<keyword evidence="7" id="KW-0378">Hydrolase</keyword>
<keyword evidence="8" id="KW-0482">Metalloprotease</keyword>
<dbReference type="GO" id="GO:0030145">
    <property type="term" value="F:manganese ion binding"/>
    <property type="evidence" value="ECO:0007669"/>
    <property type="project" value="InterPro"/>
</dbReference>
<dbReference type="GO" id="GO:0006508">
    <property type="term" value="P:proteolysis"/>
    <property type="evidence" value="ECO:0007669"/>
    <property type="project" value="UniProtKB-KW"/>
</dbReference>
<dbReference type="OrthoDB" id="9806388at2"/>
<dbReference type="PANTHER" id="PTHR43226">
    <property type="entry name" value="XAA-PRO AMINOPEPTIDASE 3"/>
    <property type="match status" value="1"/>
</dbReference>
<evidence type="ECO:0000256" key="8">
    <source>
        <dbReference type="ARBA" id="ARBA00023049"/>
    </source>
</evidence>
<protein>
    <recommendedName>
        <fullName evidence="4">Xaa-Pro aminopeptidase</fullName>
        <ecNumber evidence="4">3.4.11.9</ecNumber>
    </recommendedName>
</protein>
<dbReference type="SUPFAM" id="SSF53092">
    <property type="entry name" value="Creatinase/prolidase N-terminal domain"/>
    <property type="match status" value="1"/>
</dbReference>
<dbReference type="InterPro" id="IPR000994">
    <property type="entry name" value="Pept_M24"/>
</dbReference>
<comment type="catalytic activity">
    <reaction evidence="1">
        <text>Release of any N-terminal amino acid, including proline, that is linked to proline, even from a dipeptide or tripeptide.</text>
        <dbReference type="EC" id="3.4.11.9"/>
    </reaction>
</comment>
<evidence type="ECO:0000256" key="3">
    <source>
        <dbReference type="ARBA" id="ARBA00008766"/>
    </source>
</evidence>
<evidence type="ECO:0000256" key="10">
    <source>
        <dbReference type="RuleBase" id="RU000590"/>
    </source>
</evidence>
<dbReference type="SMART" id="SM01011">
    <property type="entry name" value="AMP_N"/>
    <property type="match status" value="1"/>
</dbReference>
<keyword evidence="13" id="KW-1185">Reference proteome</keyword>
<sequence>MFEASVYSARRKELMGRMGTGAILFPGSTLVGMNYRANTYPFRQDGSFTYYAGLNAPGLVLGLDCDTGEEILFGYEPMLDDVIWSGLAPSLEELAHNAGVERTLPLRCLSDWCRSRQVRHLPTYRADQVLLLCRVLGRSPEEIEAGSSPELIRNVVAQRSIKTAAEVEEIRAAVELSARMYEMVMIHCRPGVTERELYGRAQGMIAASGSMEAFPMILTRSGQVLHNHAHHQILSAGDLLLVDSGVCSPLGYASDITRTLPVNGSFSSRQRDVYEVVMRAQRAGIKHMKPGTPFLECHLAAARAVAAGLQELGLMRGDIEEGVATGAHALFFPHGLGHMLGIDVHDMESLGEDFVGYDREFRHSGQFGLSGLRLARRLEAGFVVTVEPGVYFIPALIARWREQGLHADFINYAAVEQYMDFGGIRLEDDILVTETGAEILSQRIPLEPSDVCARMAVAS</sequence>
<keyword evidence="6 10" id="KW-0479">Metal-binding</keyword>
<dbReference type="InterPro" id="IPR007865">
    <property type="entry name" value="Aminopep_P_N"/>
</dbReference>
<evidence type="ECO:0000256" key="4">
    <source>
        <dbReference type="ARBA" id="ARBA00012574"/>
    </source>
</evidence>
<dbReference type="Gene3D" id="3.40.350.10">
    <property type="entry name" value="Creatinase/prolidase N-terminal domain"/>
    <property type="match status" value="1"/>
</dbReference>